<evidence type="ECO:0000313" key="2">
    <source>
        <dbReference type="EMBL" id="GGE02668.1"/>
    </source>
</evidence>
<sequence length="71" mass="7895">MNNLKNKYPKYFSIAILVCLLITTQLSFGQSFEDALGFDDSVDDVPQAPISALVTLGLVIGSFFGYRKFKK</sequence>
<evidence type="ECO:0000313" key="3">
    <source>
        <dbReference type="Proteomes" id="UP000599688"/>
    </source>
</evidence>
<organism evidence="2 3">
    <name type="scientific">Psychroflexus salis</name>
    <dbReference type="NCBI Taxonomy" id="1526574"/>
    <lineage>
        <taxon>Bacteria</taxon>
        <taxon>Pseudomonadati</taxon>
        <taxon>Bacteroidota</taxon>
        <taxon>Flavobacteriia</taxon>
        <taxon>Flavobacteriales</taxon>
        <taxon>Flavobacteriaceae</taxon>
        <taxon>Psychroflexus</taxon>
    </lineage>
</organism>
<keyword evidence="1" id="KW-1133">Transmembrane helix</keyword>
<name>A0A916ZLU6_9FLAO</name>
<accession>A0A916ZLU6</accession>
<evidence type="ECO:0000256" key="1">
    <source>
        <dbReference type="SAM" id="Phobius"/>
    </source>
</evidence>
<protein>
    <submittedName>
        <fullName evidence="2">Uncharacterized protein</fullName>
    </submittedName>
</protein>
<dbReference type="AlphaFoldDB" id="A0A916ZLU6"/>
<dbReference type="EMBL" id="BMGL01000001">
    <property type="protein sequence ID" value="GGE02668.1"/>
    <property type="molecule type" value="Genomic_DNA"/>
</dbReference>
<proteinExistence type="predicted"/>
<keyword evidence="3" id="KW-1185">Reference proteome</keyword>
<comment type="caution">
    <text evidence="2">The sequence shown here is derived from an EMBL/GenBank/DDBJ whole genome shotgun (WGS) entry which is preliminary data.</text>
</comment>
<keyword evidence="1" id="KW-0472">Membrane</keyword>
<feature type="transmembrane region" description="Helical" evidence="1">
    <location>
        <begin position="45"/>
        <end position="66"/>
    </location>
</feature>
<gene>
    <name evidence="2" type="ORF">GCM10010831_00480</name>
</gene>
<dbReference type="Proteomes" id="UP000599688">
    <property type="component" value="Unassembled WGS sequence"/>
</dbReference>
<reference evidence="2 3" key="1">
    <citation type="journal article" date="2014" name="Int. J. Syst. Evol. Microbiol.">
        <title>Complete genome sequence of Corynebacterium casei LMG S-19264T (=DSM 44701T), isolated from a smear-ripened cheese.</title>
        <authorList>
            <consortium name="US DOE Joint Genome Institute (JGI-PGF)"/>
            <person name="Walter F."/>
            <person name="Albersmeier A."/>
            <person name="Kalinowski J."/>
            <person name="Ruckert C."/>
        </authorList>
    </citation>
    <scope>NUCLEOTIDE SEQUENCE [LARGE SCALE GENOMIC DNA]</scope>
    <source>
        <strain evidence="2 3">CGMCC 1.12925</strain>
    </source>
</reference>
<keyword evidence="1" id="KW-0812">Transmembrane</keyword>
<dbReference type="RefSeq" id="WP_188404749.1">
    <property type="nucleotide sequence ID" value="NZ_BMGL01000001.1"/>
</dbReference>